<comment type="caution">
    <text evidence="2">The sequence shown here is derived from an EMBL/GenBank/DDBJ whole genome shotgun (WGS) entry which is preliminary data.</text>
</comment>
<dbReference type="InterPro" id="IPR059123">
    <property type="entry name" value="StrF_dom"/>
</dbReference>
<proteinExistence type="predicted"/>
<organism evidence="2 3">
    <name type="scientific">Ottowia thiooxydans</name>
    <dbReference type="NCBI Taxonomy" id="219182"/>
    <lineage>
        <taxon>Bacteria</taxon>
        <taxon>Pseudomonadati</taxon>
        <taxon>Pseudomonadota</taxon>
        <taxon>Betaproteobacteria</taxon>
        <taxon>Burkholderiales</taxon>
        <taxon>Comamonadaceae</taxon>
        <taxon>Ottowia</taxon>
    </lineage>
</organism>
<dbReference type="Pfam" id="PF13712">
    <property type="entry name" value="Glyco_tranf_2_5"/>
    <property type="match status" value="1"/>
</dbReference>
<accession>A0ABV2Q9P0</accession>
<name>A0ABV2Q9P0_9BURK</name>
<dbReference type="InterPro" id="IPR029044">
    <property type="entry name" value="Nucleotide-diphossugar_trans"/>
</dbReference>
<dbReference type="Proteomes" id="UP001549320">
    <property type="component" value="Unassembled WGS sequence"/>
</dbReference>
<dbReference type="Gene3D" id="3.90.550.10">
    <property type="entry name" value="Spore Coat Polysaccharide Biosynthesis Protein SpsA, Chain A"/>
    <property type="match status" value="1"/>
</dbReference>
<dbReference type="EMBL" id="JBEPSH010000005">
    <property type="protein sequence ID" value="MET4577761.1"/>
    <property type="molecule type" value="Genomic_DNA"/>
</dbReference>
<gene>
    <name evidence="2" type="ORF">ABIE13_002872</name>
</gene>
<evidence type="ECO:0000259" key="1">
    <source>
        <dbReference type="Pfam" id="PF13712"/>
    </source>
</evidence>
<dbReference type="SUPFAM" id="SSF53448">
    <property type="entry name" value="Nucleotide-diphospho-sugar transferases"/>
    <property type="match status" value="1"/>
</dbReference>
<dbReference type="RefSeq" id="WP_354444410.1">
    <property type="nucleotide sequence ID" value="NZ_JBEPSH010000005.1"/>
</dbReference>
<evidence type="ECO:0000313" key="2">
    <source>
        <dbReference type="EMBL" id="MET4577761.1"/>
    </source>
</evidence>
<keyword evidence="3" id="KW-1185">Reference proteome</keyword>
<protein>
    <submittedName>
        <fullName evidence="2">GT2 family glycosyltransferase</fullName>
    </submittedName>
</protein>
<evidence type="ECO:0000313" key="3">
    <source>
        <dbReference type="Proteomes" id="UP001549320"/>
    </source>
</evidence>
<sequence length="230" mass="25570">MTDVIVASATRLPAERFWQEAALGQSLRRLAFDTSLRSTVAFENTLGLPVIYNRLIGAAPAGSLLVFLHDDVWIDDYFFSQRIADGLQKFDAIGVAGNRRRVRNQPAWAFVNERLEWDDRANLSGSVAHGKAPFGAISHFGPSPAECELLDGVLLAARRDALVNDGVRFDERFNFHFYDMDFCRSLRAKGLRLGTWPIALTHQSGGAFGTPGWQAGRNAYLRKWEALVAS</sequence>
<reference evidence="2 3" key="1">
    <citation type="submission" date="2024-06" db="EMBL/GenBank/DDBJ databases">
        <title>Sorghum-associated microbial communities from plants grown in Nebraska, USA.</title>
        <authorList>
            <person name="Schachtman D."/>
        </authorList>
    </citation>
    <scope>NUCLEOTIDE SEQUENCE [LARGE SCALE GENOMIC DNA]</scope>
    <source>
        <strain evidence="2 3">2709</strain>
    </source>
</reference>
<feature type="domain" description="Streptomycin biosynthesis protein StrF" evidence="1">
    <location>
        <begin position="52"/>
        <end position="193"/>
    </location>
</feature>